<dbReference type="EMBL" id="JBFPJR010000020">
    <property type="protein sequence ID" value="MEX0428406.1"/>
    <property type="molecule type" value="Genomic_DNA"/>
</dbReference>
<dbReference type="Proteomes" id="UP001556631">
    <property type="component" value="Unassembled WGS sequence"/>
</dbReference>
<accession>A0ABV3SZP4</accession>
<evidence type="ECO:0000313" key="2">
    <source>
        <dbReference type="EMBL" id="MEX0428406.1"/>
    </source>
</evidence>
<evidence type="ECO:0000313" key="3">
    <source>
        <dbReference type="Proteomes" id="UP001556631"/>
    </source>
</evidence>
<gene>
    <name evidence="2" type="ORF">AB3X52_12315</name>
</gene>
<feature type="transmembrane region" description="Helical" evidence="1">
    <location>
        <begin position="146"/>
        <end position="167"/>
    </location>
</feature>
<keyword evidence="3" id="KW-1185">Reference proteome</keyword>
<comment type="caution">
    <text evidence="2">The sequence shown here is derived from an EMBL/GenBank/DDBJ whole genome shotgun (WGS) entry which is preliminary data.</text>
</comment>
<evidence type="ECO:0000256" key="1">
    <source>
        <dbReference type="SAM" id="Phobius"/>
    </source>
</evidence>
<protein>
    <submittedName>
        <fullName evidence="2">Uncharacterized protein</fullName>
    </submittedName>
</protein>
<keyword evidence="1" id="KW-0812">Transmembrane</keyword>
<dbReference type="RefSeq" id="WP_367994376.1">
    <property type="nucleotide sequence ID" value="NZ_JBFPJR010000020.1"/>
</dbReference>
<feature type="transmembrane region" description="Helical" evidence="1">
    <location>
        <begin position="187"/>
        <end position="211"/>
    </location>
</feature>
<keyword evidence="1" id="KW-1133">Transmembrane helix</keyword>
<feature type="transmembrane region" description="Helical" evidence="1">
    <location>
        <begin position="36"/>
        <end position="53"/>
    </location>
</feature>
<keyword evidence="1" id="KW-0472">Membrane</keyword>
<feature type="transmembrane region" description="Helical" evidence="1">
    <location>
        <begin position="73"/>
        <end position="91"/>
    </location>
</feature>
<reference evidence="2 3" key="1">
    <citation type="submission" date="2024-07" db="EMBL/GenBank/DDBJ databases">
        <authorList>
            <person name="Lee S."/>
            <person name="Kang M."/>
        </authorList>
    </citation>
    <scope>NUCLEOTIDE SEQUENCE [LARGE SCALE GENOMIC DNA]</scope>
    <source>
        <strain evidence="2 3">DS6</strain>
    </source>
</reference>
<feature type="transmembrane region" description="Helical" evidence="1">
    <location>
        <begin position="120"/>
        <end position="139"/>
    </location>
</feature>
<proteinExistence type="predicted"/>
<sequence length="226" mass="24354">MATTEHIETHLLSDVRDRRVPLETPAATRIGNPMPIALGLLAFQLLIFGVEWWNTDVATIGKSGVAAANEYSLIVAGLAQFVAGIICFFRGEGYRGQIAAMFGLWLLGFFLLARDEEAPPMSAAWFLFGLILPLAIIMIPAILSRIWAFVIAFGAIIGMCVTAGFGFRGISLESAKAAAGATPHLDGYVTLLHVAAVFGWVCVTALAWLMVEDLCREHGVLKPKAH</sequence>
<name>A0ABV3SZP4_9ACTN</name>
<organism evidence="2 3">
    <name type="scientific">Nocardioides eburneus</name>
    <dbReference type="NCBI Taxonomy" id="3231482"/>
    <lineage>
        <taxon>Bacteria</taxon>
        <taxon>Bacillati</taxon>
        <taxon>Actinomycetota</taxon>
        <taxon>Actinomycetes</taxon>
        <taxon>Propionibacteriales</taxon>
        <taxon>Nocardioidaceae</taxon>
        <taxon>Nocardioides</taxon>
    </lineage>
</organism>
<feature type="transmembrane region" description="Helical" evidence="1">
    <location>
        <begin position="98"/>
        <end position="114"/>
    </location>
</feature>